<reference evidence="2 3" key="1">
    <citation type="submission" date="2022-07" db="EMBL/GenBank/DDBJ databases">
        <authorList>
            <person name="Phongsopitanun W."/>
            <person name="Tanasupawat S."/>
        </authorList>
    </citation>
    <scope>NUCLEOTIDE SEQUENCE [LARGE SCALE GENOMIC DNA]</scope>
    <source>
        <strain evidence="2 3">RCU-064</strain>
    </source>
</reference>
<dbReference type="EMBL" id="JANIAA010000002">
    <property type="protein sequence ID" value="MCQ8187883.1"/>
    <property type="molecule type" value="Genomic_DNA"/>
</dbReference>
<keyword evidence="3" id="KW-1185">Reference proteome</keyword>
<organism evidence="2 3">
    <name type="scientific">Streptomyces rugosispiralis</name>
    <dbReference type="NCBI Taxonomy" id="2967341"/>
    <lineage>
        <taxon>Bacteria</taxon>
        <taxon>Bacillati</taxon>
        <taxon>Actinomycetota</taxon>
        <taxon>Actinomycetes</taxon>
        <taxon>Kitasatosporales</taxon>
        <taxon>Streptomycetaceae</taxon>
        <taxon>Streptomyces</taxon>
    </lineage>
</organism>
<feature type="compositionally biased region" description="Basic and acidic residues" evidence="1">
    <location>
        <begin position="1"/>
        <end position="13"/>
    </location>
</feature>
<name>A0ABT1URX8_9ACTN</name>
<evidence type="ECO:0000313" key="3">
    <source>
        <dbReference type="Proteomes" id="UP001204746"/>
    </source>
</evidence>
<evidence type="ECO:0000313" key="2">
    <source>
        <dbReference type="EMBL" id="MCQ8187883.1"/>
    </source>
</evidence>
<sequence length="50" mass="5462">METGADDARDVEYRIGPAVTDDDGNSGNTSCKVTRTRILGGIINDQHRRN</sequence>
<protein>
    <submittedName>
        <fullName evidence="2">Uncharacterized protein</fullName>
    </submittedName>
</protein>
<feature type="region of interest" description="Disordered" evidence="1">
    <location>
        <begin position="1"/>
        <end position="32"/>
    </location>
</feature>
<proteinExistence type="predicted"/>
<evidence type="ECO:0000256" key="1">
    <source>
        <dbReference type="SAM" id="MobiDB-lite"/>
    </source>
</evidence>
<gene>
    <name evidence="2" type="ORF">NP777_06400</name>
</gene>
<comment type="caution">
    <text evidence="2">The sequence shown here is derived from an EMBL/GenBank/DDBJ whole genome shotgun (WGS) entry which is preliminary data.</text>
</comment>
<accession>A0ABT1URX8</accession>
<dbReference type="Proteomes" id="UP001204746">
    <property type="component" value="Unassembled WGS sequence"/>
</dbReference>